<dbReference type="InterPro" id="IPR019776">
    <property type="entry name" value="Flagellar_basal_body_rod_CS"/>
</dbReference>
<dbReference type="HOGENOM" id="CLU_123272_0_0_9"/>
<feature type="domain" description="Flagellar basal-body/hook protein C-terminal" evidence="8">
    <location>
        <begin position="96"/>
        <end position="140"/>
    </location>
</feature>
<dbReference type="InterPro" id="IPR010930">
    <property type="entry name" value="Flg_bb/hook_C_dom"/>
</dbReference>
<organism evidence="9 10">
    <name type="scientific">Halobacteroides halobius (strain ATCC 35273 / DSM 5150 / MD-1)</name>
    <dbReference type="NCBI Taxonomy" id="748449"/>
    <lineage>
        <taxon>Bacteria</taxon>
        <taxon>Bacillati</taxon>
        <taxon>Bacillota</taxon>
        <taxon>Clostridia</taxon>
        <taxon>Halanaerobiales</taxon>
        <taxon>Halobacteroidaceae</taxon>
        <taxon>Halobacteroides</taxon>
    </lineage>
</organism>
<dbReference type="RefSeq" id="WP_015326349.1">
    <property type="nucleotide sequence ID" value="NC_019978.1"/>
</dbReference>
<evidence type="ECO:0000259" key="8">
    <source>
        <dbReference type="Pfam" id="PF06429"/>
    </source>
</evidence>
<dbReference type="InterPro" id="IPR006299">
    <property type="entry name" value="FlgC"/>
</dbReference>
<gene>
    <name evidence="9" type="ordered locus">Halha_0650</name>
</gene>
<dbReference type="KEGG" id="hhl:Halha_0650"/>
<dbReference type="PATRIC" id="fig|748449.3.peg.608"/>
<keyword evidence="4 6" id="KW-0975">Bacterial flagellum</keyword>
<dbReference type="GO" id="GO:0030694">
    <property type="term" value="C:bacterial-type flagellum basal body, rod"/>
    <property type="evidence" value="ECO:0007669"/>
    <property type="project" value="UniProtKB-UniRule"/>
</dbReference>
<comment type="subcellular location">
    <subcellularLocation>
        <location evidence="1 6">Bacterial flagellum basal body</location>
    </subcellularLocation>
</comment>
<evidence type="ECO:0000256" key="6">
    <source>
        <dbReference type="RuleBase" id="RU362062"/>
    </source>
</evidence>
<dbReference type="NCBIfam" id="TIGR01395">
    <property type="entry name" value="FlgC"/>
    <property type="match status" value="1"/>
</dbReference>
<accession>L0K923</accession>
<dbReference type="PROSITE" id="PS00588">
    <property type="entry name" value="FLAGELLA_BB_ROD"/>
    <property type="match status" value="1"/>
</dbReference>
<evidence type="ECO:0000259" key="7">
    <source>
        <dbReference type="Pfam" id="PF00460"/>
    </source>
</evidence>
<dbReference type="Pfam" id="PF00460">
    <property type="entry name" value="Flg_bb_rod"/>
    <property type="match status" value="1"/>
</dbReference>
<dbReference type="PANTHER" id="PTHR30435:SF2">
    <property type="entry name" value="FLAGELLAR BASAL-BODY ROD PROTEIN FLGC"/>
    <property type="match status" value="1"/>
</dbReference>
<comment type="similarity">
    <text evidence="2">Belongs to the flagella basal body rod proteins family.</text>
</comment>
<evidence type="ECO:0000256" key="2">
    <source>
        <dbReference type="ARBA" id="ARBA00009677"/>
    </source>
</evidence>
<evidence type="ECO:0000313" key="9">
    <source>
        <dbReference type="EMBL" id="AGB40623.1"/>
    </source>
</evidence>
<reference evidence="10" key="1">
    <citation type="submission" date="2012-02" db="EMBL/GenBank/DDBJ databases">
        <title>The complete genome of Halobacteroides halobius DSM 5150.</title>
        <authorList>
            <person name="Lucas S."/>
            <person name="Copeland A."/>
            <person name="Lapidus A."/>
            <person name="Glavina del Rio T."/>
            <person name="Dalin E."/>
            <person name="Tice H."/>
            <person name="Bruce D."/>
            <person name="Goodwin L."/>
            <person name="Pitluck S."/>
            <person name="Peters L."/>
            <person name="Mikhailova N."/>
            <person name="Gu W."/>
            <person name="Kyrpides N."/>
            <person name="Mavromatis K."/>
            <person name="Ivanova N."/>
            <person name="Brettin T."/>
            <person name="Detter J.C."/>
            <person name="Han C."/>
            <person name="Larimer F."/>
            <person name="Land M."/>
            <person name="Hauser L."/>
            <person name="Markowitz V."/>
            <person name="Cheng J.-F."/>
            <person name="Hugenholtz P."/>
            <person name="Woyke T."/>
            <person name="Wu D."/>
            <person name="Tindall B."/>
            <person name="Pomrenke H."/>
            <person name="Brambilla E."/>
            <person name="Klenk H.-P."/>
            <person name="Eisen J.A."/>
        </authorList>
    </citation>
    <scope>NUCLEOTIDE SEQUENCE [LARGE SCALE GENOMIC DNA]</scope>
    <source>
        <strain evidence="10">ATCC 35273 / DSM 5150 / MD-1</strain>
    </source>
</reference>
<evidence type="ECO:0000256" key="1">
    <source>
        <dbReference type="ARBA" id="ARBA00004117"/>
    </source>
</evidence>
<evidence type="ECO:0000256" key="3">
    <source>
        <dbReference type="ARBA" id="ARBA00017941"/>
    </source>
</evidence>
<keyword evidence="10" id="KW-1185">Reference proteome</keyword>
<name>L0K923_HALHC</name>
<dbReference type="PANTHER" id="PTHR30435">
    <property type="entry name" value="FLAGELLAR PROTEIN"/>
    <property type="match status" value="1"/>
</dbReference>
<dbReference type="InterPro" id="IPR001444">
    <property type="entry name" value="Flag_bb_rod_N"/>
</dbReference>
<feature type="domain" description="Flagellar basal body rod protein N-terminal" evidence="7">
    <location>
        <begin position="7"/>
        <end position="35"/>
    </location>
</feature>
<keyword evidence="9" id="KW-0282">Flagellum</keyword>
<proteinExistence type="inferred from homology"/>
<dbReference type="EMBL" id="CP003359">
    <property type="protein sequence ID" value="AGB40623.1"/>
    <property type="molecule type" value="Genomic_DNA"/>
</dbReference>
<evidence type="ECO:0000256" key="5">
    <source>
        <dbReference type="ARBA" id="ARBA00025933"/>
    </source>
</evidence>
<keyword evidence="9" id="KW-0966">Cell projection</keyword>
<protein>
    <recommendedName>
        <fullName evidence="3 6">Flagellar basal-body rod protein FlgC</fullName>
    </recommendedName>
</protein>
<dbReference type="AlphaFoldDB" id="L0K923"/>
<sequence>MSLFRGINISASGLTAQRLRMNIVSSNIANVNTTRTEEGGPYQRKMPVFKSRLEDEMGMLKEDGPTGTGVVVEEIKESKKAPKLVYNPQHPDANEAGYVKMPNINIVSEMTDMISATRSYEANVTALNSAKQMAKSALKLG</sequence>
<dbReference type="OrthoDB" id="9794148at2"/>
<comment type="subunit">
    <text evidence="5 6">The basal body constitutes a major portion of the flagellar organelle and consists of four rings (L,P,S, and M) mounted on a central rod. The rod consists of about 26 subunits of FlgG in the distal portion, and FlgB, FlgC and FlgF are thought to build up the proximal portion of the rod with about 6 subunits each.</text>
</comment>
<dbReference type="GO" id="GO:0071978">
    <property type="term" value="P:bacterial-type flagellum-dependent swarming motility"/>
    <property type="evidence" value="ECO:0007669"/>
    <property type="project" value="TreeGrafter"/>
</dbReference>
<dbReference type="eggNOG" id="COG1558">
    <property type="taxonomic scope" value="Bacteria"/>
</dbReference>
<dbReference type="Pfam" id="PF06429">
    <property type="entry name" value="Flg_bbr_C"/>
    <property type="match status" value="1"/>
</dbReference>
<dbReference type="STRING" id="748449.Halha_0650"/>
<evidence type="ECO:0000313" key="10">
    <source>
        <dbReference type="Proteomes" id="UP000010880"/>
    </source>
</evidence>
<dbReference type="Proteomes" id="UP000010880">
    <property type="component" value="Chromosome"/>
</dbReference>
<evidence type="ECO:0000256" key="4">
    <source>
        <dbReference type="ARBA" id="ARBA00023143"/>
    </source>
</evidence>
<keyword evidence="9" id="KW-0969">Cilium</keyword>